<keyword evidence="3" id="KW-1185">Reference proteome</keyword>
<accession>A0AAV0CBV0</accession>
<name>A0AAV0CBV0_9ASTE</name>
<reference evidence="2" key="1">
    <citation type="submission" date="2022-07" db="EMBL/GenBank/DDBJ databases">
        <authorList>
            <person name="Macas J."/>
            <person name="Novak P."/>
            <person name="Neumann P."/>
        </authorList>
    </citation>
    <scope>NUCLEOTIDE SEQUENCE</scope>
</reference>
<dbReference type="Proteomes" id="UP001152523">
    <property type="component" value="Unassembled WGS sequence"/>
</dbReference>
<proteinExistence type="predicted"/>
<protein>
    <submittedName>
        <fullName evidence="2">Uncharacterized protein</fullName>
    </submittedName>
</protein>
<evidence type="ECO:0000313" key="2">
    <source>
        <dbReference type="EMBL" id="CAH9071848.1"/>
    </source>
</evidence>
<feature type="region of interest" description="Disordered" evidence="1">
    <location>
        <begin position="1"/>
        <end position="29"/>
    </location>
</feature>
<gene>
    <name evidence="2" type="ORF">CEPIT_LOCUS4099</name>
</gene>
<dbReference type="AlphaFoldDB" id="A0AAV0CBV0"/>
<dbReference type="EMBL" id="CAMAPF010000021">
    <property type="protein sequence ID" value="CAH9071848.1"/>
    <property type="molecule type" value="Genomic_DNA"/>
</dbReference>
<organism evidence="2 3">
    <name type="scientific">Cuscuta epithymum</name>
    <dbReference type="NCBI Taxonomy" id="186058"/>
    <lineage>
        <taxon>Eukaryota</taxon>
        <taxon>Viridiplantae</taxon>
        <taxon>Streptophyta</taxon>
        <taxon>Embryophyta</taxon>
        <taxon>Tracheophyta</taxon>
        <taxon>Spermatophyta</taxon>
        <taxon>Magnoliopsida</taxon>
        <taxon>eudicotyledons</taxon>
        <taxon>Gunneridae</taxon>
        <taxon>Pentapetalae</taxon>
        <taxon>asterids</taxon>
        <taxon>lamiids</taxon>
        <taxon>Solanales</taxon>
        <taxon>Convolvulaceae</taxon>
        <taxon>Cuscuteae</taxon>
        <taxon>Cuscuta</taxon>
        <taxon>Cuscuta subgen. Cuscuta</taxon>
    </lineage>
</organism>
<evidence type="ECO:0000313" key="3">
    <source>
        <dbReference type="Proteomes" id="UP001152523"/>
    </source>
</evidence>
<comment type="caution">
    <text evidence="2">The sequence shown here is derived from an EMBL/GenBank/DDBJ whole genome shotgun (WGS) entry which is preliminary data.</text>
</comment>
<evidence type="ECO:0000256" key="1">
    <source>
        <dbReference type="SAM" id="MobiDB-lite"/>
    </source>
</evidence>
<sequence length="50" mass="5791">MTELCRIHHPSVVSRPNDRSGGLHAQNKEQSSYFYIAPEPYASEKSFLRR</sequence>